<dbReference type="RefSeq" id="WP_092738173.1">
    <property type="nucleotide sequence ID" value="NZ_FNOV01000002.1"/>
</dbReference>
<dbReference type="AlphaFoldDB" id="A0A1H3DED8"/>
<dbReference type="STRING" id="651662.SAMN04488069_102326"/>
<evidence type="ECO:0000313" key="3">
    <source>
        <dbReference type="Proteomes" id="UP000199249"/>
    </source>
</evidence>
<keyword evidence="3" id="KW-1185">Reference proteome</keyword>
<feature type="region of interest" description="Disordered" evidence="1">
    <location>
        <begin position="143"/>
        <end position="289"/>
    </location>
</feature>
<feature type="compositionally biased region" description="Basic and acidic residues" evidence="1">
    <location>
        <begin position="159"/>
        <end position="168"/>
    </location>
</feature>
<dbReference type="EMBL" id="FNOV01000002">
    <property type="protein sequence ID" value="SDX64717.1"/>
    <property type="molecule type" value="Genomic_DNA"/>
</dbReference>
<proteinExistence type="predicted"/>
<evidence type="ECO:0000313" key="2">
    <source>
        <dbReference type="EMBL" id="SDX64717.1"/>
    </source>
</evidence>
<name>A0A1H3DED8_9BACT</name>
<evidence type="ECO:0000256" key="1">
    <source>
        <dbReference type="SAM" id="MobiDB-lite"/>
    </source>
</evidence>
<feature type="compositionally biased region" description="Pro residues" evidence="1">
    <location>
        <begin position="187"/>
        <end position="199"/>
    </location>
</feature>
<dbReference type="Proteomes" id="UP000199249">
    <property type="component" value="Unassembled WGS sequence"/>
</dbReference>
<organism evidence="2 3">
    <name type="scientific">Hymenobacter psychrophilus</name>
    <dbReference type="NCBI Taxonomy" id="651662"/>
    <lineage>
        <taxon>Bacteria</taxon>
        <taxon>Pseudomonadati</taxon>
        <taxon>Bacteroidota</taxon>
        <taxon>Cytophagia</taxon>
        <taxon>Cytophagales</taxon>
        <taxon>Hymenobacteraceae</taxon>
        <taxon>Hymenobacter</taxon>
    </lineage>
</organism>
<feature type="compositionally biased region" description="Polar residues" evidence="1">
    <location>
        <begin position="272"/>
        <end position="289"/>
    </location>
</feature>
<dbReference type="OrthoDB" id="597471at2"/>
<protein>
    <submittedName>
        <fullName evidence="2">Uncharacterized protein</fullName>
    </submittedName>
</protein>
<reference evidence="3" key="1">
    <citation type="submission" date="2016-10" db="EMBL/GenBank/DDBJ databases">
        <authorList>
            <person name="Varghese N."/>
            <person name="Submissions S."/>
        </authorList>
    </citation>
    <scope>NUCLEOTIDE SEQUENCE [LARGE SCALE GENOMIC DNA]</scope>
    <source>
        <strain evidence="3">CGMCC 1.8975</strain>
    </source>
</reference>
<sequence length="325" mass="34502">MKILLTTLLLLFNFWDSLTRIHDRNAAVQRGAAAYANRQYAEAALAYREAALELDATDDALWLNLAHATLRAGRPGEARTYYGHLLTSPNRQMRSVALQQLAALAASRGEYAPAVALLRQALLADAGNAGARYNYEVLRRFLAGRTTPPPPPPPGTDGSPKKQPDGPREQQPQPKAGPDASGQRPDPTQPNDPGSPPQARPDAGGRSDPTQPSAAPGGAASGGFRPGAGAERNVAQGREAGTVRGLSNEENGPAAPNGSSGRGGTEAAALNEANQQTQRARLQQMNLSPGQARQLLEALRTAEQQYLQQLPRKATAPRDETKPAW</sequence>
<dbReference type="SUPFAM" id="SSF48452">
    <property type="entry name" value="TPR-like"/>
    <property type="match status" value="1"/>
</dbReference>
<gene>
    <name evidence="2" type="ORF">SAMN04488069_102326</name>
</gene>
<accession>A0A1H3DED8</accession>
<dbReference type="InterPro" id="IPR011990">
    <property type="entry name" value="TPR-like_helical_dom_sf"/>
</dbReference>
<dbReference type="Gene3D" id="1.25.40.10">
    <property type="entry name" value="Tetratricopeptide repeat domain"/>
    <property type="match status" value="1"/>
</dbReference>